<keyword evidence="1" id="KW-0862">Zinc</keyword>
<dbReference type="OrthoDB" id="6361509at2759"/>
<gene>
    <name evidence="5" type="ORF">CBR_g40530</name>
</gene>
<dbReference type="SMART" id="SM00343">
    <property type="entry name" value="ZnF_C2HC"/>
    <property type="match status" value="1"/>
</dbReference>
<dbReference type="AlphaFoldDB" id="A0A388K1Z8"/>
<feature type="region of interest" description="Disordered" evidence="3">
    <location>
        <begin position="87"/>
        <end position="113"/>
    </location>
</feature>
<proteinExistence type="predicted"/>
<keyword evidence="6" id="KW-1185">Reference proteome</keyword>
<feature type="region of interest" description="Disordered" evidence="3">
    <location>
        <begin position="409"/>
        <end position="437"/>
    </location>
</feature>
<keyword evidence="2" id="KW-0175">Coiled coil</keyword>
<keyword evidence="1" id="KW-0863">Zinc-finger</keyword>
<evidence type="ECO:0000256" key="1">
    <source>
        <dbReference type="PROSITE-ProRule" id="PRU00047"/>
    </source>
</evidence>
<dbReference type="GO" id="GO:0003676">
    <property type="term" value="F:nucleic acid binding"/>
    <property type="evidence" value="ECO:0007669"/>
    <property type="project" value="InterPro"/>
</dbReference>
<feature type="coiled-coil region" evidence="2">
    <location>
        <begin position="165"/>
        <end position="192"/>
    </location>
</feature>
<dbReference type="Proteomes" id="UP000265515">
    <property type="component" value="Unassembled WGS sequence"/>
</dbReference>
<dbReference type="Gramene" id="GBG64082">
    <property type="protein sequence ID" value="GBG64082"/>
    <property type="gene ID" value="CBR_g40530"/>
</dbReference>
<name>A0A388K1Z8_CHABU</name>
<protein>
    <recommendedName>
        <fullName evidence="4">CCHC-type domain-containing protein</fullName>
    </recommendedName>
</protein>
<keyword evidence="1" id="KW-0479">Metal-binding</keyword>
<evidence type="ECO:0000313" key="6">
    <source>
        <dbReference type="Proteomes" id="UP000265515"/>
    </source>
</evidence>
<evidence type="ECO:0000256" key="2">
    <source>
        <dbReference type="SAM" id="Coils"/>
    </source>
</evidence>
<evidence type="ECO:0000313" key="5">
    <source>
        <dbReference type="EMBL" id="GBG64082.1"/>
    </source>
</evidence>
<comment type="caution">
    <text evidence="5">The sequence shown here is derived from an EMBL/GenBank/DDBJ whole genome shotgun (WGS) entry which is preliminary data.</text>
</comment>
<dbReference type="InterPro" id="IPR036875">
    <property type="entry name" value="Znf_CCHC_sf"/>
</dbReference>
<feature type="domain" description="CCHC-type" evidence="4">
    <location>
        <begin position="34"/>
        <end position="47"/>
    </location>
</feature>
<accession>A0A388K1Z8</accession>
<dbReference type="Gene3D" id="4.10.60.10">
    <property type="entry name" value="Zinc finger, CCHC-type"/>
    <property type="match status" value="1"/>
</dbReference>
<evidence type="ECO:0000259" key="4">
    <source>
        <dbReference type="PROSITE" id="PS50158"/>
    </source>
</evidence>
<sequence length="437" mass="50665">MAGQQQQFGGPPLTYASGAQQTIAGGGQHSAVMCYICGKQGHYARNCWAAGNGRPTQQFQQQSIQQPVDDETAKMKAYFRKKIQKQKVEEERRERIEEGKRREEEDRREADRLREAEAREAKLEAKLIRLMNQHNKSVSAARSSVVKKKSPRTKAWMLREMRSYFDESEDDSEEVREEAERLVNAIENRKGKRRMNEVEGRVSAARMRSTRNAPIDVDDLPDEEKTPVRKRGEATGGDFLELALEMHEKLSAKKVTELRKICNEEGVEWTRKEVAMNELVRCRTSYDVKDMFARLSHDAVLNSVLWMIELYRRRNLVGVRASRRGRVCMMARNRRSEDFVLLDFELMTRAIQFELNNAFVTSAGETLRQVFRIPVEELQPRARMFGDTTLPKSANFAPLQTTREIRLQFGKEEEGDGDEGREKNGRGRSRDRVWRER</sequence>
<dbReference type="EMBL" id="BFEA01000046">
    <property type="protein sequence ID" value="GBG64082.1"/>
    <property type="molecule type" value="Genomic_DNA"/>
</dbReference>
<dbReference type="GO" id="GO:0008270">
    <property type="term" value="F:zinc ion binding"/>
    <property type="evidence" value="ECO:0007669"/>
    <property type="project" value="UniProtKB-KW"/>
</dbReference>
<dbReference type="InterPro" id="IPR001878">
    <property type="entry name" value="Znf_CCHC"/>
</dbReference>
<reference evidence="5 6" key="1">
    <citation type="journal article" date="2018" name="Cell">
        <title>The Chara Genome: Secondary Complexity and Implications for Plant Terrestrialization.</title>
        <authorList>
            <person name="Nishiyama T."/>
            <person name="Sakayama H."/>
            <person name="Vries J.D."/>
            <person name="Buschmann H."/>
            <person name="Saint-Marcoux D."/>
            <person name="Ullrich K.K."/>
            <person name="Haas F.B."/>
            <person name="Vanderstraeten L."/>
            <person name="Becker D."/>
            <person name="Lang D."/>
            <person name="Vosolsobe S."/>
            <person name="Rombauts S."/>
            <person name="Wilhelmsson P.K.I."/>
            <person name="Janitza P."/>
            <person name="Kern R."/>
            <person name="Heyl A."/>
            <person name="Rumpler F."/>
            <person name="Villalobos L.I.A.C."/>
            <person name="Clay J.M."/>
            <person name="Skokan R."/>
            <person name="Toyoda A."/>
            <person name="Suzuki Y."/>
            <person name="Kagoshima H."/>
            <person name="Schijlen E."/>
            <person name="Tajeshwar N."/>
            <person name="Catarino B."/>
            <person name="Hetherington A.J."/>
            <person name="Saltykova A."/>
            <person name="Bonnot C."/>
            <person name="Breuninger H."/>
            <person name="Symeonidi A."/>
            <person name="Radhakrishnan G.V."/>
            <person name="Van Nieuwerburgh F."/>
            <person name="Deforce D."/>
            <person name="Chang C."/>
            <person name="Karol K.G."/>
            <person name="Hedrich R."/>
            <person name="Ulvskov P."/>
            <person name="Glockner G."/>
            <person name="Delwiche C.F."/>
            <person name="Petrasek J."/>
            <person name="Van de Peer Y."/>
            <person name="Friml J."/>
            <person name="Beilby M."/>
            <person name="Dolan L."/>
            <person name="Kohara Y."/>
            <person name="Sugano S."/>
            <person name="Fujiyama A."/>
            <person name="Delaux P.-M."/>
            <person name="Quint M."/>
            <person name="TheiBen G."/>
            <person name="Hagemann M."/>
            <person name="Harholt J."/>
            <person name="Dunand C."/>
            <person name="Zachgo S."/>
            <person name="Langdale J."/>
            <person name="Maumus F."/>
            <person name="Straeten D.V.D."/>
            <person name="Gould S.B."/>
            <person name="Rensing S.A."/>
        </authorList>
    </citation>
    <scope>NUCLEOTIDE SEQUENCE [LARGE SCALE GENOMIC DNA]</scope>
    <source>
        <strain evidence="5 6">S276</strain>
    </source>
</reference>
<dbReference type="PROSITE" id="PS50158">
    <property type="entry name" value="ZF_CCHC"/>
    <property type="match status" value="1"/>
</dbReference>
<organism evidence="5 6">
    <name type="scientific">Chara braunii</name>
    <name type="common">Braun's stonewort</name>
    <dbReference type="NCBI Taxonomy" id="69332"/>
    <lineage>
        <taxon>Eukaryota</taxon>
        <taxon>Viridiplantae</taxon>
        <taxon>Streptophyta</taxon>
        <taxon>Charophyceae</taxon>
        <taxon>Charales</taxon>
        <taxon>Characeae</taxon>
        <taxon>Chara</taxon>
    </lineage>
</organism>
<dbReference type="SUPFAM" id="SSF57756">
    <property type="entry name" value="Retrovirus zinc finger-like domains"/>
    <property type="match status" value="1"/>
</dbReference>
<evidence type="ECO:0000256" key="3">
    <source>
        <dbReference type="SAM" id="MobiDB-lite"/>
    </source>
</evidence>